<sequence length="124" mass="13506">MSWFIEALKKYAVFSGRARRKEYWNFALFVGIIYIVLLVIALASKQTALLGLAGAFYLGVLIPSLAVGVRRLHDTGRSGWWLLFGIVPIAGAITLLVFACSDSTPGPNQYGPNPKEDALTYAAV</sequence>
<dbReference type="InterPro" id="IPR008523">
    <property type="entry name" value="DUF805"/>
</dbReference>
<dbReference type="RefSeq" id="WP_280883222.1">
    <property type="nucleotide sequence ID" value="NZ_JARXVH010000038.1"/>
</dbReference>
<organism evidence="2 3">
    <name type="scientific">Streptomyces pseudovenezuelae</name>
    <dbReference type="NCBI Taxonomy" id="67350"/>
    <lineage>
        <taxon>Bacteria</taxon>
        <taxon>Bacillati</taxon>
        <taxon>Actinomycetota</taxon>
        <taxon>Actinomycetes</taxon>
        <taxon>Kitasatosporales</taxon>
        <taxon>Streptomycetaceae</taxon>
        <taxon>Streptomyces</taxon>
        <taxon>Streptomyces aurantiacus group</taxon>
    </lineage>
</organism>
<feature type="transmembrane region" description="Helical" evidence="1">
    <location>
        <begin position="80"/>
        <end position="99"/>
    </location>
</feature>
<keyword evidence="1" id="KW-1133">Transmembrane helix</keyword>
<dbReference type="EMBL" id="JARXVH010000038">
    <property type="protein sequence ID" value="MDH6222616.1"/>
    <property type="molecule type" value="Genomic_DNA"/>
</dbReference>
<reference evidence="2 3" key="1">
    <citation type="submission" date="2023-04" db="EMBL/GenBank/DDBJ databases">
        <title>Forest soil microbial communities from Buena Vista Peninsula, Colon Province, Panama.</title>
        <authorList>
            <person name="Bouskill N."/>
        </authorList>
    </citation>
    <scope>NUCLEOTIDE SEQUENCE [LARGE SCALE GENOMIC DNA]</scope>
    <source>
        <strain evidence="2 3">GGS1</strain>
    </source>
</reference>
<feature type="transmembrane region" description="Helical" evidence="1">
    <location>
        <begin position="23"/>
        <end position="43"/>
    </location>
</feature>
<evidence type="ECO:0000256" key="1">
    <source>
        <dbReference type="SAM" id="Phobius"/>
    </source>
</evidence>
<dbReference type="Proteomes" id="UP001160499">
    <property type="component" value="Unassembled WGS sequence"/>
</dbReference>
<keyword evidence="3" id="KW-1185">Reference proteome</keyword>
<accession>A0ABT6M241</accession>
<dbReference type="Pfam" id="PF05656">
    <property type="entry name" value="DUF805"/>
    <property type="match status" value="1"/>
</dbReference>
<keyword evidence="1" id="KW-0472">Membrane</keyword>
<name>A0ABT6M241_9ACTN</name>
<gene>
    <name evidence="2" type="ORF">M2283_009967</name>
</gene>
<evidence type="ECO:0000313" key="2">
    <source>
        <dbReference type="EMBL" id="MDH6222616.1"/>
    </source>
</evidence>
<dbReference type="PANTHER" id="PTHR34980:SF2">
    <property type="entry name" value="INNER MEMBRANE PROTEIN YHAH-RELATED"/>
    <property type="match status" value="1"/>
</dbReference>
<comment type="caution">
    <text evidence="2">The sequence shown here is derived from an EMBL/GenBank/DDBJ whole genome shotgun (WGS) entry which is preliminary data.</text>
</comment>
<feature type="transmembrane region" description="Helical" evidence="1">
    <location>
        <begin position="49"/>
        <end position="68"/>
    </location>
</feature>
<keyword evidence="1" id="KW-0812">Transmembrane</keyword>
<protein>
    <submittedName>
        <fullName evidence="2">Uncharacterized membrane protein YhaH (DUF805 family)</fullName>
    </submittedName>
</protein>
<dbReference type="PANTHER" id="PTHR34980">
    <property type="entry name" value="INNER MEMBRANE PROTEIN-RELATED-RELATED"/>
    <property type="match status" value="1"/>
</dbReference>
<proteinExistence type="predicted"/>
<evidence type="ECO:0000313" key="3">
    <source>
        <dbReference type="Proteomes" id="UP001160499"/>
    </source>
</evidence>